<evidence type="ECO:0000313" key="4">
    <source>
        <dbReference type="Proteomes" id="UP001634393"/>
    </source>
</evidence>
<dbReference type="AlphaFoldDB" id="A0ABD3SAM2"/>
<dbReference type="Pfam" id="PF02517">
    <property type="entry name" value="Rce1-like"/>
    <property type="match status" value="1"/>
</dbReference>
<protein>
    <recommendedName>
        <fullName evidence="2">CAAX prenyl protease 2/Lysostaphin resistance protein A-like domain-containing protein</fullName>
    </recommendedName>
</protein>
<feature type="transmembrane region" description="Helical" evidence="1">
    <location>
        <begin position="154"/>
        <end position="180"/>
    </location>
</feature>
<keyword evidence="1" id="KW-0472">Membrane</keyword>
<dbReference type="GO" id="GO:0080120">
    <property type="term" value="P:CAAX-box protein maturation"/>
    <property type="evidence" value="ECO:0007669"/>
    <property type="project" value="UniProtKB-ARBA"/>
</dbReference>
<name>A0ABD3SAM2_9LAMI</name>
<feature type="transmembrane region" description="Helical" evidence="1">
    <location>
        <begin position="112"/>
        <end position="133"/>
    </location>
</feature>
<accession>A0ABD3SAM2</accession>
<dbReference type="GO" id="GO:0004175">
    <property type="term" value="F:endopeptidase activity"/>
    <property type="evidence" value="ECO:0007669"/>
    <property type="project" value="UniProtKB-ARBA"/>
</dbReference>
<evidence type="ECO:0000313" key="3">
    <source>
        <dbReference type="EMBL" id="KAL3821491.1"/>
    </source>
</evidence>
<organism evidence="3 4">
    <name type="scientific">Penstemon smallii</name>
    <dbReference type="NCBI Taxonomy" id="265156"/>
    <lineage>
        <taxon>Eukaryota</taxon>
        <taxon>Viridiplantae</taxon>
        <taxon>Streptophyta</taxon>
        <taxon>Embryophyta</taxon>
        <taxon>Tracheophyta</taxon>
        <taxon>Spermatophyta</taxon>
        <taxon>Magnoliopsida</taxon>
        <taxon>eudicotyledons</taxon>
        <taxon>Gunneridae</taxon>
        <taxon>Pentapetalae</taxon>
        <taxon>asterids</taxon>
        <taxon>lamiids</taxon>
        <taxon>Lamiales</taxon>
        <taxon>Plantaginaceae</taxon>
        <taxon>Cheloneae</taxon>
        <taxon>Penstemon</taxon>
    </lineage>
</organism>
<evidence type="ECO:0000256" key="1">
    <source>
        <dbReference type="SAM" id="Phobius"/>
    </source>
</evidence>
<reference evidence="3 4" key="1">
    <citation type="submission" date="2024-12" db="EMBL/GenBank/DDBJ databases">
        <title>The unique morphological basis and parallel evolutionary history of personate flowers in Penstemon.</title>
        <authorList>
            <person name="Depatie T.H."/>
            <person name="Wessinger C.A."/>
        </authorList>
    </citation>
    <scope>NUCLEOTIDE SEQUENCE [LARGE SCALE GENOMIC DNA]</scope>
    <source>
        <strain evidence="3">WTNN_2</strain>
        <tissue evidence="3">Leaf</tissue>
    </source>
</reference>
<evidence type="ECO:0000259" key="2">
    <source>
        <dbReference type="Pfam" id="PF02517"/>
    </source>
</evidence>
<keyword evidence="1" id="KW-0812">Transmembrane</keyword>
<gene>
    <name evidence="3" type="ORF">ACJIZ3_007396</name>
</gene>
<comment type="caution">
    <text evidence="3">The sequence shown here is derived from an EMBL/GenBank/DDBJ whole genome shotgun (WGS) entry which is preliminary data.</text>
</comment>
<dbReference type="PANTHER" id="PTHR43592">
    <property type="entry name" value="CAAX AMINO TERMINAL PROTEASE"/>
    <property type="match status" value="1"/>
</dbReference>
<feature type="transmembrane region" description="Helical" evidence="1">
    <location>
        <begin position="224"/>
        <end position="251"/>
    </location>
</feature>
<keyword evidence="1" id="KW-1133">Transmembrane helix</keyword>
<feature type="domain" description="CAAX prenyl protease 2/Lysostaphin resistance protein A-like" evidence="2">
    <location>
        <begin position="168"/>
        <end position="254"/>
    </location>
</feature>
<dbReference type="EMBL" id="JBJXBP010000007">
    <property type="protein sequence ID" value="KAL3821491.1"/>
    <property type="molecule type" value="Genomic_DNA"/>
</dbReference>
<keyword evidence="4" id="KW-1185">Reference proteome</keyword>
<dbReference type="PANTHER" id="PTHR43592:SF4">
    <property type="entry name" value="CAAX AMINO TERMINAL PROTEASE FAMILY PROTEIN"/>
    <property type="match status" value="1"/>
</dbReference>
<feature type="transmembrane region" description="Helical" evidence="1">
    <location>
        <begin position="78"/>
        <end position="100"/>
    </location>
</feature>
<sequence length="262" mass="29606">MATCSISYIIELYCYMFKFDSCNFLNFGFLSNSYQTCSRKQISTEPISINCKLFMRLFDFSVLQSDIRCDIASIWSSLGFYVFSIHIPLSFGGLSAFKVLHQPVLDPQIEVILILAIQTLELCIVVLLLKYPGKPQYDLQDFFHANKSSKQRSWLLASIISCGSISATACILVYCIVTPLLEEIVYRGFLITSLVSEMKWPQTVVISSIIFSAVHFSGENFLQYLIIGIVLGCSYCWTGNLSSCIAMHSLYNALIFYLTFIS</sequence>
<dbReference type="InterPro" id="IPR003675">
    <property type="entry name" value="Rce1/LyrA-like_dom"/>
</dbReference>
<proteinExistence type="predicted"/>
<dbReference type="Proteomes" id="UP001634393">
    <property type="component" value="Unassembled WGS sequence"/>
</dbReference>